<accession>A0ACC6K091</accession>
<evidence type="ECO:0000313" key="2">
    <source>
        <dbReference type="Proteomes" id="UP001259587"/>
    </source>
</evidence>
<dbReference type="Proteomes" id="UP001259587">
    <property type="component" value="Unassembled WGS sequence"/>
</dbReference>
<keyword evidence="2" id="KW-1185">Reference proteome</keyword>
<dbReference type="EMBL" id="JAVDTH010000006">
    <property type="protein sequence ID" value="MDR6711874.1"/>
    <property type="molecule type" value="Genomic_DNA"/>
</dbReference>
<sequence length="774" mass="85853">MTCKPLAEIDRESFVGHVHACPLRGHSSTFQLVDEFGDGKPYAGLAFEVTDYENVVYTGKLDSTGSGIVENHYCGPVVLELNKPYQGKLKIYERLRERNAYPLPITELQVRAEKTRFFNNTGVRTRLNPAQDKADVFLQVEVSELVEHIAHLPPRVDRNFPPNKYVHALFRKPPQPKTSTTQNNRAPGAGMNTVVTPTDLAIAELGFAPPPPTATGIALLPNKHHVLEVRPLRALRPMLSTSNEFCALNLYQLALMATLSYTDFGQNPNVQPVETDDVSFPTQPSSGNWFGHALPQFDELWQVEASQAHGKAYYPLYEEVPYSRRLEVVPFDPVLYPGANDPLLGDAQENPAKLHFLDDRKRADSTDTQAFITHHENLILISVRGTSEVVQDGLRDADARQVPFEEGVGKVHNGFYGAAKVARTFVADYLEKFHSGQKLVITGHSLGGAIALILAEMLRRDERFDADIVLYTYGAPRAADKTFVEGASDLVHHRIVNHNDPVPSVPATWMNTSEPKHLAARGAVTLLSAPAGLALLITGVVNFAGEPYAHHGSLRHFMPVNFGAGEKSSILWAPGCSTILDHGCARVLRETDGLPVRGSILRQLLDNADHKMVASYIPNCWASLRRWQESRAFNRSLVTEREFAWVDNALKSITHQLRDLTRSLRARPDMYVQSQQATTLRLHNEIEQLHMTRARLGLLRGKRVTEGDIYGVFAGQPELLEESLPRWNAHVENLAPEQLAMIPPAADDDERAIAAITGGHVVGAPFHLDIDSII</sequence>
<name>A0ACC6K091_9PSED</name>
<organism evidence="1 2">
    <name type="scientific">Pseudomonas hunanensis</name>
    <dbReference type="NCBI Taxonomy" id="1247546"/>
    <lineage>
        <taxon>Bacteria</taxon>
        <taxon>Pseudomonadati</taxon>
        <taxon>Pseudomonadota</taxon>
        <taxon>Gammaproteobacteria</taxon>
        <taxon>Pseudomonadales</taxon>
        <taxon>Pseudomonadaceae</taxon>
        <taxon>Pseudomonas</taxon>
    </lineage>
</organism>
<gene>
    <name evidence="1" type="ORF">J2W83_001469</name>
</gene>
<protein>
    <submittedName>
        <fullName evidence="1">Uncharacterized protein</fullName>
    </submittedName>
</protein>
<evidence type="ECO:0000313" key="1">
    <source>
        <dbReference type="EMBL" id="MDR6711874.1"/>
    </source>
</evidence>
<proteinExistence type="predicted"/>
<reference evidence="1" key="1">
    <citation type="submission" date="2023-07" db="EMBL/GenBank/DDBJ databases">
        <title>Sorghum-associated microbial communities from plants grown in Nebraska, USA.</title>
        <authorList>
            <person name="Schachtman D."/>
        </authorList>
    </citation>
    <scope>NUCLEOTIDE SEQUENCE</scope>
    <source>
        <strain evidence="1">BE56</strain>
    </source>
</reference>
<comment type="caution">
    <text evidence="1">The sequence shown here is derived from an EMBL/GenBank/DDBJ whole genome shotgun (WGS) entry which is preliminary data.</text>
</comment>